<dbReference type="RefSeq" id="WP_115851493.1">
    <property type="nucleotide sequence ID" value="NZ_QTUC01000001.1"/>
</dbReference>
<feature type="transmembrane region" description="Helical" evidence="1">
    <location>
        <begin position="9"/>
        <end position="28"/>
    </location>
</feature>
<sequence length="61" mass="6684">MISPGVGQVAFRWAVFLIVFSGILLLFVQPGTASFVITVFMLVVGLLFAALVFVLVRIDKR</sequence>
<keyword evidence="3" id="KW-1185">Reference proteome</keyword>
<gene>
    <name evidence="2" type="ORF">DFJ64_3622</name>
</gene>
<reference evidence="2 3" key="1">
    <citation type="submission" date="2018-08" db="EMBL/GenBank/DDBJ databases">
        <title>Sequencing the genomes of 1000 actinobacteria strains.</title>
        <authorList>
            <person name="Klenk H.-P."/>
        </authorList>
    </citation>
    <scope>NUCLEOTIDE SEQUENCE [LARGE SCALE GENOMIC DNA]</scope>
    <source>
        <strain evidence="2 3">DSM 22891</strain>
    </source>
</reference>
<dbReference type="Proteomes" id="UP000256485">
    <property type="component" value="Unassembled WGS sequence"/>
</dbReference>
<dbReference type="OrthoDB" id="3831400at2"/>
<keyword evidence="1" id="KW-0472">Membrane</keyword>
<comment type="caution">
    <text evidence="2">The sequence shown here is derived from an EMBL/GenBank/DDBJ whole genome shotgun (WGS) entry which is preliminary data.</text>
</comment>
<dbReference type="EMBL" id="QTUC01000001">
    <property type="protein sequence ID" value="REF38151.1"/>
    <property type="molecule type" value="Genomic_DNA"/>
</dbReference>
<evidence type="ECO:0000256" key="1">
    <source>
        <dbReference type="SAM" id="Phobius"/>
    </source>
</evidence>
<protein>
    <submittedName>
        <fullName evidence="2">Uncharacterized protein</fullName>
    </submittedName>
</protein>
<evidence type="ECO:0000313" key="3">
    <source>
        <dbReference type="Proteomes" id="UP000256485"/>
    </source>
</evidence>
<feature type="transmembrane region" description="Helical" evidence="1">
    <location>
        <begin position="34"/>
        <end position="56"/>
    </location>
</feature>
<organism evidence="2 3">
    <name type="scientific">Thermasporomyces composti</name>
    <dbReference type="NCBI Taxonomy" id="696763"/>
    <lineage>
        <taxon>Bacteria</taxon>
        <taxon>Bacillati</taxon>
        <taxon>Actinomycetota</taxon>
        <taxon>Actinomycetes</taxon>
        <taxon>Propionibacteriales</taxon>
        <taxon>Nocardioidaceae</taxon>
        <taxon>Thermasporomyces</taxon>
    </lineage>
</organism>
<dbReference type="AlphaFoldDB" id="A0A3D9VL91"/>
<evidence type="ECO:0000313" key="2">
    <source>
        <dbReference type="EMBL" id="REF38151.1"/>
    </source>
</evidence>
<keyword evidence="1" id="KW-0812">Transmembrane</keyword>
<name>A0A3D9VL91_THECX</name>
<keyword evidence="1" id="KW-1133">Transmembrane helix</keyword>
<proteinExistence type="predicted"/>
<accession>A0A3D9VL91</accession>